<dbReference type="PROSITE" id="PS50967">
    <property type="entry name" value="HRDC"/>
    <property type="match status" value="1"/>
</dbReference>
<comment type="similarity">
    <text evidence="8">Belongs to the exosome component 10/RRP6 family.</text>
</comment>
<dbReference type="GO" id="GO:0071044">
    <property type="term" value="P:histone mRNA catabolic process"/>
    <property type="evidence" value="ECO:0007669"/>
    <property type="project" value="TreeGrafter"/>
</dbReference>
<name>A0A0N7LAB1_9BASI</name>
<dbReference type="SMART" id="SM00341">
    <property type="entry name" value="HRDC"/>
    <property type="match status" value="1"/>
</dbReference>
<dbReference type="GO" id="GO:0000175">
    <property type="term" value="F:3'-5'-RNA exonuclease activity"/>
    <property type="evidence" value="ECO:0007669"/>
    <property type="project" value="InterPro"/>
</dbReference>
<dbReference type="InterPro" id="IPR036397">
    <property type="entry name" value="RNaseH_sf"/>
</dbReference>
<dbReference type="GO" id="GO:0003727">
    <property type="term" value="F:single-stranded RNA binding"/>
    <property type="evidence" value="ECO:0007669"/>
    <property type="project" value="TreeGrafter"/>
</dbReference>
<dbReference type="GO" id="GO:0005730">
    <property type="term" value="C:nucleolus"/>
    <property type="evidence" value="ECO:0007669"/>
    <property type="project" value="TreeGrafter"/>
</dbReference>
<evidence type="ECO:0000256" key="2">
    <source>
        <dbReference type="ARBA" id="ARBA00022552"/>
    </source>
</evidence>
<dbReference type="CDD" id="cd06147">
    <property type="entry name" value="Rrp6p_like_exo"/>
    <property type="match status" value="1"/>
</dbReference>
<sequence>MPPVPSPETALTEYLSALQAALQPPTNQAASLPGPSDLTFHRTLNRQLPSIIQDTSISIHTLLNRLLIATGGIEEGEELDEAAIDSDRLPGVIDDVVDKLLERADKCLDEFNGLRPFSQFQARSSQLAAGKGIEDDEFGDGPLPPHILNANISPLPQSKWAKPDNSRDAPWHHTLKHKPHALVPLEETPQPVAGAPIQPPRAGMYCAEGRPEENPYFHEIHAFKVPGHALEVPAEPKPPPPINGKDPAKDLTFVDSLEKLEALKAHLEENRVEEIAIDVEHHNYRSYQGLVSLVQLSTRWGDYIIDPLVPEVRAQCHRLNTAFANPSKVKVLHGAEHDVLWLQRDLSLYLVGLFDTYHASVALGLRQKSLAFLLDRYTGFTADKRWQLADWRIRPLPRQMLYYARADTHALLYVYDAMRTELAQAEVEGIPVLGKKDNIVNVFERSKQTAARTFAKEVWDPAGEGREGWQALWLKHGGLEAANVTERYAKGGADGLARTERLVRRLHDWRDRAAREEDESPRYVLSAVHLVNIASRALSTAQDVTSAIGRGLKHRSADIAREVRAELFQYQEAQLAKEAKERAKLAAGADAEEELAHEPSESRAGPHWLFGHRSHSDESASVGPVKGLPSQSPTSGLAGSDQSQRIKASFGSVLARLLGGGKATAAQTTSDQLVPSASTDAAPQSNERINGANPVESISVERVELPASHEQSALQSGAQGSSRGASSYDDDSLGDIVQVSKKKKTKAKWSTEQKAAAKRAREESASEEAVELEALAKLNGRGQTSGAASMRKPKTEFKAFDYDNAVSVLDAPRPKETGLHQVDW</sequence>
<feature type="compositionally biased region" description="Basic and acidic residues" evidence="9">
    <location>
        <begin position="161"/>
        <end position="171"/>
    </location>
</feature>
<feature type="region of interest" description="Disordered" evidence="9">
    <location>
        <begin position="132"/>
        <end position="172"/>
    </location>
</feature>
<dbReference type="InterPro" id="IPR044876">
    <property type="entry name" value="HRDC_dom_sf"/>
</dbReference>
<feature type="region of interest" description="Disordered" evidence="9">
    <location>
        <begin position="666"/>
        <end position="693"/>
    </location>
</feature>
<feature type="compositionally biased region" description="Polar residues" evidence="9">
    <location>
        <begin position="666"/>
        <end position="688"/>
    </location>
</feature>
<evidence type="ECO:0000313" key="11">
    <source>
        <dbReference type="EMBL" id="CEH16090.1"/>
    </source>
</evidence>
<dbReference type="OrthoDB" id="2250022at2759"/>
<dbReference type="Gene3D" id="1.10.150.80">
    <property type="entry name" value="HRDC domain"/>
    <property type="match status" value="1"/>
</dbReference>
<evidence type="ECO:0000313" key="12">
    <source>
        <dbReference type="Proteomes" id="UP000054845"/>
    </source>
</evidence>
<keyword evidence="5" id="KW-0271">Exosome</keyword>
<evidence type="ECO:0000256" key="4">
    <source>
        <dbReference type="ARBA" id="ARBA00022801"/>
    </source>
</evidence>
<dbReference type="AlphaFoldDB" id="A0A0N7LAB1"/>
<dbReference type="PANTHER" id="PTHR12124:SF47">
    <property type="entry name" value="EXOSOME COMPONENT 10"/>
    <property type="match status" value="1"/>
</dbReference>
<feature type="domain" description="HRDC" evidence="10">
    <location>
        <begin position="496"/>
        <end position="577"/>
    </location>
</feature>
<proteinExistence type="inferred from homology"/>
<keyword evidence="4" id="KW-0378">Hydrolase</keyword>
<comment type="subcellular location">
    <subcellularLocation>
        <location evidence="1">Nucleus</location>
    </subcellularLocation>
</comment>
<evidence type="ECO:0000256" key="9">
    <source>
        <dbReference type="SAM" id="MobiDB-lite"/>
    </source>
</evidence>
<keyword evidence="6" id="KW-0269">Exonuclease</keyword>
<keyword evidence="7" id="KW-0539">Nucleus</keyword>
<dbReference type="GO" id="GO:0000166">
    <property type="term" value="F:nucleotide binding"/>
    <property type="evidence" value="ECO:0007669"/>
    <property type="project" value="InterPro"/>
</dbReference>
<feature type="region of interest" description="Disordered" evidence="9">
    <location>
        <begin position="585"/>
        <end position="643"/>
    </location>
</feature>
<dbReference type="GO" id="GO:0071036">
    <property type="term" value="P:nuclear polyadenylation-dependent snoRNA catabolic process"/>
    <property type="evidence" value="ECO:0007669"/>
    <property type="project" value="TreeGrafter"/>
</dbReference>
<dbReference type="SUPFAM" id="SSF53098">
    <property type="entry name" value="Ribonuclease H-like"/>
    <property type="match status" value="1"/>
</dbReference>
<dbReference type="GO" id="GO:0071035">
    <property type="term" value="P:nuclear polyadenylation-dependent rRNA catabolic process"/>
    <property type="evidence" value="ECO:0007669"/>
    <property type="project" value="TreeGrafter"/>
</dbReference>
<keyword evidence="3" id="KW-0540">Nuclease</keyword>
<dbReference type="GO" id="GO:0071038">
    <property type="term" value="P:TRAMP-dependent tRNA surveillance pathway"/>
    <property type="evidence" value="ECO:0007669"/>
    <property type="project" value="TreeGrafter"/>
</dbReference>
<dbReference type="InterPro" id="IPR002121">
    <property type="entry name" value="HRDC_dom"/>
</dbReference>
<dbReference type="Gene3D" id="3.30.420.10">
    <property type="entry name" value="Ribonuclease H-like superfamily/Ribonuclease H"/>
    <property type="match status" value="1"/>
</dbReference>
<evidence type="ECO:0000256" key="3">
    <source>
        <dbReference type="ARBA" id="ARBA00022722"/>
    </source>
</evidence>
<dbReference type="InterPro" id="IPR012337">
    <property type="entry name" value="RNaseH-like_sf"/>
</dbReference>
<accession>A0A0N7LAB1</accession>
<dbReference type="Pfam" id="PF00570">
    <property type="entry name" value="HRDC"/>
    <property type="match status" value="1"/>
</dbReference>
<dbReference type="EMBL" id="CCYA01000278">
    <property type="protein sequence ID" value="CEH16090.1"/>
    <property type="molecule type" value="Genomic_DNA"/>
</dbReference>
<keyword evidence="2" id="KW-0698">rRNA processing</keyword>
<evidence type="ECO:0000256" key="8">
    <source>
        <dbReference type="ARBA" id="ARBA00043957"/>
    </source>
</evidence>
<dbReference type="GO" id="GO:0000176">
    <property type="term" value="C:nuclear exosome (RNase complex)"/>
    <property type="evidence" value="ECO:0007669"/>
    <property type="project" value="InterPro"/>
</dbReference>
<dbReference type="GO" id="GO:0071039">
    <property type="term" value="P:nuclear polyadenylation-dependent CUT catabolic process"/>
    <property type="evidence" value="ECO:0007669"/>
    <property type="project" value="TreeGrafter"/>
</dbReference>
<dbReference type="GO" id="GO:0000467">
    <property type="term" value="P:exonucleolytic trimming to generate mature 3'-end of 5.8S rRNA from tricistronic rRNA transcript (SSU-rRNA, 5.8S rRNA, LSU-rRNA)"/>
    <property type="evidence" value="ECO:0007669"/>
    <property type="project" value="InterPro"/>
</dbReference>
<evidence type="ECO:0000256" key="5">
    <source>
        <dbReference type="ARBA" id="ARBA00022835"/>
    </source>
</evidence>
<dbReference type="GO" id="GO:0071040">
    <property type="term" value="P:nuclear polyadenylation-dependent antisense transcript catabolic process"/>
    <property type="evidence" value="ECO:0007669"/>
    <property type="project" value="TreeGrafter"/>
</dbReference>
<dbReference type="PANTHER" id="PTHR12124">
    <property type="entry name" value="POLYMYOSITIS/SCLERODERMA AUTOANTIGEN-RELATED"/>
    <property type="match status" value="1"/>
</dbReference>
<dbReference type="InterPro" id="IPR012588">
    <property type="entry name" value="Exosome-assoc_fac_Rrp6_N"/>
</dbReference>
<dbReference type="Proteomes" id="UP000054845">
    <property type="component" value="Unassembled WGS sequence"/>
</dbReference>
<reference evidence="11 12" key="1">
    <citation type="submission" date="2014-09" db="EMBL/GenBank/DDBJ databases">
        <authorList>
            <person name="Magalhaes I.L.F."/>
            <person name="Oliveira U."/>
            <person name="Santos F.R."/>
            <person name="Vidigal T.H.D.A."/>
            <person name="Brescovit A.D."/>
            <person name="Santos A.J."/>
        </authorList>
    </citation>
    <scope>NUCLEOTIDE SEQUENCE [LARGE SCALE GENOMIC DNA]</scope>
</reference>
<dbReference type="InterPro" id="IPR045092">
    <property type="entry name" value="Rrp6-like"/>
</dbReference>
<evidence type="ECO:0000256" key="7">
    <source>
        <dbReference type="ARBA" id="ARBA00023242"/>
    </source>
</evidence>
<dbReference type="Pfam" id="PF01612">
    <property type="entry name" value="DNA_pol_A_exo1"/>
    <property type="match status" value="1"/>
</dbReference>
<evidence type="ECO:0000259" key="10">
    <source>
        <dbReference type="PROSITE" id="PS50967"/>
    </source>
</evidence>
<keyword evidence="12" id="KW-1185">Reference proteome</keyword>
<dbReference type="Pfam" id="PF08066">
    <property type="entry name" value="PMC2NT"/>
    <property type="match status" value="1"/>
</dbReference>
<dbReference type="GO" id="GO:0071051">
    <property type="term" value="P:poly(A)-dependent snoRNA 3'-end processing"/>
    <property type="evidence" value="ECO:0007669"/>
    <property type="project" value="TreeGrafter"/>
</dbReference>
<evidence type="ECO:0000256" key="6">
    <source>
        <dbReference type="ARBA" id="ARBA00022839"/>
    </source>
</evidence>
<dbReference type="InterPro" id="IPR049559">
    <property type="entry name" value="Rrp6p-like_exo"/>
</dbReference>
<evidence type="ECO:0000256" key="1">
    <source>
        <dbReference type="ARBA" id="ARBA00004123"/>
    </source>
</evidence>
<feature type="compositionally biased region" description="Polar residues" evidence="9">
    <location>
        <begin position="629"/>
        <end position="643"/>
    </location>
</feature>
<dbReference type="GO" id="GO:0071037">
    <property type="term" value="P:nuclear polyadenylation-dependent snRNA catabolic process"/>
    <property type="evidence" value="ECO:0007669"/>
    <property type="project" value="TreeGrafter"/>
</dbReference>
<dbReference type="SMART" id="SM00474">
    <property type="entry name" value="35EXOc"/>
    <property type="match status" value="1"/>
</dbReference>
<organism evidence="11 12">
    <name type="scientific">Ceraceosorus bombacis</name>
    <dbReference type="NCBI Taxonomy" id="401625"/>
    <lineage>
        <taxon>Eukaryota</taxon>
        <taxon>Fungi</taxon>
        <taxon>Dikarya</taxon>
        <taxon>Basidiomycota</taxon>
        <taxon>Ustilaginomycotina</taxon>
        <taxon>Exobasidiomycetes</taxon>
        <taxon>Ceraceosorales</taxon>
        <taxon>Ceraceosoraceae</taxon>
        <taxon>Ceraceosorus</taxon>
    </lineage>
</organism>
<protein>
    <submittedName>
        <fullName evidence="11">Exosome 3'-5' exoribonuclease complex, subunit PM/SCL-100 (Rrp6)</fullName>
    </submittedName>
</protein>
<feature type="region of interest" description="Disordered" evidence="9">
    <location>
        <begin position="706"/>
        <end position="767"/>
    </location>
</feature>
<dbReference type="InterPro" id="IPR002562">
    <property type="entry name" value="3'-5'_exonuclease_dom"/>
</dbReference>
<dbReference type="SUPFAM" id="SSF47819">
    <property type="entry name" value="HRDC-like"/>
    <property type="match status" value="1"/>
</dbReference>
<feature type="compositionally biased region" description="Low complexity" evidence="9">
    <location>
        <begin position="711"/>
        <end position="727"/>
    </location>
</feature>
<dbReference type="STRING" id="401625.A0A0N7LAB1"/>
<dbReference type="InterPro" id="IPR010997">
    <property type="entry name" value="HRDC-like_sf"/>
</dbReference>